<dbReference type="AlphaFoldDB" id="A0A0H4VN77"/>
<dbReference type="Pfam" id="PF01797">
    <property type="entry name" value="Y1_Tnp"/>
    <property type="match status" value="1"/>
</dbReference>
<dbReference type="SUPFAM" id="SSF143422">
    <property type="entry name" value="Transposase IS200-like"/>
    <property type="match status" value="1"/>
</dbReference>
<dbReference type="InterPro" id="IPR036515">
    <property type="entry name" value="Transposase_17_sf"/>
</dbReference>
<name>A0A0H4VN77_9BACT</name>
<dbReference type="OrthoDB" id="9788881at2"/>
<dbReference type="Gene3D" id="3.30.70.1290">
    <property type="entry name" value="Transposase IS200-like"/>
    <property type="match status" value="1"/>
</dbReference>
<dbReference type="GO" id="GO:0006313">
    <property type="term" value="P:DNA transposition"/>
    <property type="evidence" value="ECO:0007669"/>
    <property type="project" value="InterPro"/>
</dbReference>
<feature type="domain" description="Transposase IS200-like" evidence="1">
    <location>
        <begin position="9"/>
        <end position="148"/>
    </location>
</feature>
<dbReference type="STRING" id="1379910.TH63_15890"/>
<dbReference type="GO" id="GO:0043565">
    <property type="term" value="F:sequence-specific DNA binding"/>
    <property type="evidence" value="ECO:0007669"/>
    <property type="project" value="TreeGrafter"/>
</dbReference>
<evidence type="ECO:0000313" key="3">
    <source>
        <dbReference type="Proteomes" id="UP000036458"/>
    </source>
</evidence>
<dbReference type="InterPro" id="IPR002686">
    <property type="entry name" value="Transposase_17"/>
</dbReference>
<proteinExistence type="predicted"/>
<dbReference type="PANTHER" id="PTHR36966:SF1">
    <property type="entry name" value="REP-ASSOCIATED TYROSINE TRANSPOSASE"/>
    <property type="match status" value="1"/>
</dbReference>
<dbReference type="SMART" id="SM01321">
    <property type="entry name" value="Y1_Tnp"/>
    <property type="match status" value="1"/>
</dbReference>
<dbReference type="Proteomes" id="UP000036458">
    <property type="component" value="Chromosome"/>
</dbReference>
<dbReference type="PATRIC" id="fig|1379910.4.peg.3465"/>
<dbReference type="EMBL" id="CP010777">
    <property type="protein sequence ID" value="AKQ46768.1"/>
    <property type="molecule type" value="Genomic_DNA"/>
</dbReference>
<dbReference type="KEGG" id="ruf:TH63_15890"/>
<keyword evidence="3" id="KW-1185">Reference proteome</keyword>
<reference evidence="2 3" key="1">
    <citation type="submission" date="2015-01" db="EMBL/GenBank/DDBJ databases">
        <title>Rufibacter sp./DG31D/ whole genome sequencing.</title>
        <authorList>
            <person name="Kim M.K."/>
            <person name="Srinivasan S."/>
            <person name="Lee J.-J."/>
        </authorList>
    </citation>
    <scope>NUCLEOTIDE SEQUENCE [LARGE SCALE GENOMIC DNA]</scope>
    <source>
        <strain evidence="2 3">DG31D</strain>
    </source>
</reference>
<dbReference type="NCBIfam" id="NF047646">
    <property type="entry name" value="REP_Tyr_transpos"/>
    <property type="match status" value="1"/>
</dbReference>
<dbReference type="RefSeq" id="WP_048921810.1">
    <property type="nucleotide sequence ID" value="NZ_CP010777.1"/>
</dbReference>
<organism evidence="2 3">
    <name type="scientific">Rufibacter radiotolerans</name>
    <dbReference type="NCBI Taxonomy" id="1379910"/>
    <lineage>
        <taxon>Bacteria</taxon>
        <taxon>Pseudomonadati</taxon>
        <taxon>Bacteroidota</taxon>
        <taxon>Cytophagia</taxon>
        <taxon>Cytophagales</taxon>
        <taxon>Hymenobacteraceae</taxon>
        <taxon>Rufibacter</taxon>
    </lineage>
</organism>
<dbReference type="PANTHER" id="PTHR36966">
    <property type="entry name" value="REP-ASSOCIATED TYROSINE TRANSPOSASE"/>
    <property type="match status" value="1"/>
</dbReference>
<sequence>MSRSYKVRNQHYLYFVSFATVNWIDVFTRREYKDIFVESLKYCIKHKGLEVYAWCLMSNHAHLIIGSTGEKLEYILRDLKRHTSKELTKAIEGNIHESRRAWMLWMFERAGSQNPNNTKYQFWQQHNHPIELSTNLLLEQRLEYLHQNPVEAGWVEEPDHYLYSSARDYAGQKGLVEVMLVQ</sequence>
<evidence type="ECO:0000313" key="2">
    <source>
        <dbReference type="EMBL" id="AKQ46768.1"/>
    </source>
</evidence>
<dbReference type="InterPro" id="IPR052715">
    <property type="entry name" value="RAYT_transposase"/>
</dbReference>
<evidence type="ECO:0000259" key="1">
    <source>
        <dbReference type="SMART" id="SM01321"/>
    </source>
</evidence>
<protein>
    <submittedName>
        <fullName evidence="2">Transposase</fullName>
    </submittedName>
</protein>
<accession>A0A0H4VN77</accession>
<dbReference type="GO" id="GO:0004803">
    <property type="term" value="F:transposase activity"/>
    <property type="evidence" value="ECO:0007669"/>
    <property type="project" value="InterPro"/>
</dbReference>
<gene>
    <name evidence="2" type="ORF">TH63_15890</name>
</gene>